<accession>A0A2C9V808</accession>
<evidence type="ECO:0000313" key="1">
    <source>
        <dbReference type="EMBL" id="OAY40793.1"/>
    </source>
</evidence>
<proteinExistence type="predicted"/>
<reference evidence="1" key="1">
    <citation type="submission" date="2016-02" db="EMBL/GenBank/DDBJ databases">
        <title>WGS assembly of Manihot esculenta.</title>
        <authorList>
            <person name="Bredeson J.V."/>
            <person name="Prochnik S.E."/>
            <person name="Lyons J.B."/>
            <person name="Schmutz J."/>
            <person name="Grimwood J."/>
            <person name="Vrebalov J."/>
            <person name="Bart R.S."/>
            <person name="Amuge T."/>
            <person name="Ferguson M.E."/>
            <person name="Green R."/>
            <person name="Putnam N."/>
            <person name="Stites J."/>
            <person name="Rounsley S."/>
            <person name="Rokhsar D.S."/>
        </authorList>
    </citation>
    <scope>NUCLEOTIDE SEQUENCE [LARGE SCALE GENOMIC DNA]</scope>
    <source>
        <tissue evidence="1">Leaf</tissue>
    </source>
</reference>
<gene>
    <name evidence="1" type="ORF">MANES_09G049100</name>
</gene>
<name>A0A2C9V808_MANES</name>
<organism evidence="1">
    <name type="scientific">Manihot esculenta</name>
    <name type="common">Cassava</name>
    <name type="synonym">Jatropha manihot</name>
    <dbReference type="NCBI Taxonomy" id="3983"/>
    <lineage>
        <taxon>Eukaryota</taxon>
        <taxon>Viridiplantae</taxon>
        <taxon>Streptophyta</taxon>
        <taxon>Embryophyta</taxon>
        <taxon>Tracheophyta</taxon>
        <taxon>Spermatophyta</taxon>
        <taxon>Magnoliopsida</taxon>
        <taxon>eudicotyledons</taxon>
        <taxon>Gunneridae</taxon>
        <taxon>Pentapetalae</taxon>
        <taxon>rosids</taxon>
        <taxon>fabids</taxon>
        <taxon>Malpighiales</taxon>
        <taxon>Euphorbiaceae</taxon>
        <taxon>Crotonoideae</taxon>
        <taxon>Manihoteae</taxon>
        <taxon>Manihot</taxon>
    </lineage>
</organism>
<dbReference type="EMBL" id="CM004395">
    <property type="protein sequence ID" value="OAY40793.1"/>
    <property type="molecule type" value="Genomic_DNA"/>
</dbReference>
<dbReference type="AlphaFoldDB" id="A0A2C9V808"/>
<sequence>MDRGNPLRHKSLQLWIWFPSSNFNFWTILQIHAVQRPPNSLPCQENPQLYH</sequence>
<protein>
    <submittedName>
        <fullName evidence="1">Uncharacterized protein</fullName>
    </submittedName>
</protein>